<evidence type="ECO:0000259" key="2">
    <source>
        <dbReference type="Pfam" id="PF03629"/>
    </source>
</evidence>
<dbReference type="Proteomes" id="UP001206067">
    <property type="component" value="Unassembled WGS sequence"/>
</dbReference>
<dbReference type="PANTHER" id="PTHR31988:SF19">
    <property type="entry name" value="9-O-ACETYL-N-ACETYLNEURAMINIC ACID DEACETYLASE-RELATED"/>
    <property type="match status" value="1"/>
</dbReference>
<name>A0ABT1XW65_9SPHN</name>
<evidence type="ECO:0000313" key="3">
    <source>
        <dbReference type="EMBL" id="MCR2834677.1"/>
    </source>
</evidence>
<evidence type="ECO:0000313" key="4">
    <source>
        <dbReference type="Proteomes" id="UP001206067"/>
    </source>
</evidence>
<comment type="caution">
    <text evidence="3">The sequence shown here is derived from an EMBL/GenBank/DDBJ whole genome shotgun (WGS) entry which is preliminary data.</text>
</comment>
<dbReference type="SUPFAM" id="SSF52266">
    <property type="entry name" value="SGNH hydrolase"/>
    <property type="match status" value="1"/>
</dbReference>
<dbReference type="InterPro" id="IPR005181">
    <property type="entry name" value="SASA"/>
</dbReference>
<dbReference type="Pfam" id="PF03629">
    <property type="entry name" value="SASA"/>
    <property type="match status" value="1"/>
</dbReference>
<reference evidence="3 4" key="1">
    <citation type="submission" date="2022-08" db="EMBL/GenBank/DDBJ databases">
        <title>Polyphasic taxonomy analysis of Qipengyuania sp.RS5-5.</title>
        <authorList>
            <person name="Xamxidin M."/>
            <person name="Wu M."/>
        </authorList>
    </citation>
    <scope>NUCLEOTIDE SEQUENCE [LARGE SCALE GENOMIC DNA]</scope>
    <source>
        <strain evidence="3 4">RS5-5</strain>
    </source>
</reference>
<dbReference type="InterPro" id="IPR052940">
    <property type="entry name" value="Carb_Esterase_6"/>
</dbReference>
<dbReference type="InterPro" id="IPR036514">
    <property type="entry name" value="SGNH_hydro_sf"/>
</dbReference>
<dbReference type="EMBL" id="JANKHH010000007">
    <property type="protein sequence ID" value="MCR2834677.1"/>
    <property type="molecule type" value="Genomic_DNA"/>
</dbReference>
<gene>
    <name evidence="3" type="ORF">NSO95_12030</name>
</gene>
<proteinExistence type="predicted"/>
<dbReference type="RefSeq" id="WP_257596518.1">
    <property type="nucleotide sequence ID" value="NZ_JANKHH010000007.1"/>
</dbReference>
<accession>A0ABT1XW65</accession>
<organism evidence="3 4">
    <name type="scientific">Parerythrobacter lacustris</name>
    <dbReference type="NCBI Taxonomy" id="2969984"/>
    <lineage>
        <taxon>Bacteria</taxon>
        <taxon>Pseudomonadati</taxon>
        <taxon>Pseudomonadota</taxon>
        <taxon>Alphaproteobacteria</taxon>
        <taxon>Sphingomonadales</taxon>
        <taxon>Erythrobacteraceae</taxon>
        <taxon>Parerythrobacter</taxon>
    </lineage>
</organism>
<keyword evidence="1" id="KW-0378">Hydrolase</keyword>
<evidence type="ECO:0000256" key="1">
    <source>
        <dbReference type="ARBA" id="ARBA00022801"/>
    </source>
</evidence>
<dbReference type="PROSITE" id="PS51257">
    <property type="entry name" value="PROKAR_LIPOPROTEIN"/>
    <property type="match status" value="1"/>
</dbReference>
<dbReference type="Gene3D" id="3.40.50.1110">
    <property type="entry name" value="SGNH hydrolase"/>
    <property type="match status" value="1"/>
</dbReference>
<dbReference type="PANTHER" id="PTHR31988">
    <property type="entry name" value="ESTERASE, PUTATIVE (DUF303)-RELATED"/>
    <property type="match status" value="1"/>
</dbReference>
<feature type="domain" description="Sialate O-acetylesterase" evidence="2">
    <location>
        <begin position="32"/>
        <end position="303"/>
    </location>
</feature>
<keyword evidence="4" id="KW-1185">Reference proteome</keyword>
<protein>
    <submittedName>
        <fullName evidence="3">Sialate O-acetylesterase</fullName>
    </submittedName>
</protein>
<sequence>MKRFGMIGFVGLLASCANLPQVEAPTRGTTYKVYFLGGQSNMEGFGYASEVPSDIAAKAASVPIYHGKTVEDGKDGGGVGIWSPMRPGHGTGFETDGTANSLSDRFGPELTFASTMSSDPSNGPVALIKFSRGGTGLVDGVSGYGSWDPDFASGNRRNQYDNALTAIDAALRPRDIDGDGKTDTLVPAGIVWMQGEADAYDNREASEGYDRNLARLVGLLRTALRNENLPVVIDRIKDSGNTPETQVMTYSPQVQAAQARFVANDRCAALVTSTENFGFLPDGWHYRSEDYVVLGEAFALAMIALEKRCQELRY</sequence>